<comment type="catalytic activity">
    <reaction evidence="8">
        <text>L-tryptophan + O2 = indole-3-acetamide + CO2 + H2O</text>
        <dbReference type="Rhea" id="RHEA:16165"/>
        <dbReference type="ChEBI" id="CHEBI:15377"/>
        <dbReference type="ChEBI" id="CHEBI:15379"/>
        <dbReference type="ChEBI" id="CHEBI:16031"/>
        <dbReference type="ChEBI" id="CHEBI:16526"/>
        <dbReference type="ChEBI" id="CHEBI:57912"/>
        <dbReference type="EC" id="1.13.12.3"/>
    </reaction>
</comment>
<name>A0A9D7XF49_9BACT</name>
<evidence type="ECO:0000259" key="10">
    <source>
        <dbReference type="Pfam" id="PF01593"/>
    </source>
</evidence>
<evidence type="ECO:0000256" key="2">
    <source>
        <dbReference type="ARBA" id="ARBA00004814"/>
    </source>
</evidence>
<evidence type="ECO:0000256" key="9">
    <source>
        <dbReference type="PIRSR" id="PIRSR601613-1"/>
    </source>
</evidence>
<proteinExistence type="inferred from homology"/>
<dbReference type="GO" id="GO:0050361">
    <property type="term" value="F:tryptophan 2-monooxygenase activity"/>
    <property type="evidence" value="ECO:0007669"/>
    <property type="project" value="UniProtKB-EC"/>
</dbReference>
<evidence type="ECO:0000256" key="5">
    <source>
        <dbReference type="ARBA" id="ARBA00017871"/>
    </source>
</evidence>
<feature type="domain" description="Amine oxidase" evidence="10">
    <location>
        <begin position="44"/>
        <end position="455"/>
    </location>
</feature>
<reference evidence="11 12" key="1">
    <citation type="submission" date="2020-10" db="EMBL/GenBank/DDBJ databases">
        <title>Connecting structure to function with the recovery of over 1000 high-quality activated sludge metagenome-assembled genomes encoding full-length rRNA genes using long-read sequencing.</title>
        <authorList>
            <person name="Singleton C.M."/>
            <person name="Petriglieri F."/>
            <person name="Kristensen J.M."/>
            <person name="Kirkegaard R.H."/>
            <person name="Michaelsen T.Y."/>
            <person name="Andersen M.H."/>
            <person name="Karst S.M."/>
            <person name="Dueholm M.S."/>
            <person name="Nielsen P.H."/>
            <person name="Albertsen M."/>
        </authorList>
    </citation>
    <scope>NUCLEOTIDE SEQUENCE [LARGE SCALE GENOMIC DNA]</scope>
    <source>
        <strain evidence="11">Ribe_18-Q3-R11-54_BAT3C.373</strain>
    </source>
</reference>
<feature type="binding site" evidence="9">
    <location>
        <position position="431"/>
    </location>
    <ligand>
        <name>FAD</name>
        <dbReference type="ChEBI" id="CHEBI:57692"/>
    </ligand>
</feature>
<keyword evidence="6" id="KW-0560">Oxidoreductase</keyword>
<dbReference type="PRINTS" id="PR00757">
    <property type="entry name" value="AMINEOXDASEF"/>
</dbReference>
<evidence type="ECO:0000256" key="1">
    <source>
        <dbReference type="ARBA" id="ARBA00001974"/>
    </source>
</evidence>
<dbReference type="Pfam" id="PF01593">
    <property type="entry name" value="Amino_oxidase"/>
    <property type="match status" value="1"/>
</dbReference>
<evidence type="ECO:0000256" key="6">
    <source>
        <dbReference type="ARBA" id="ARBA00023002"/>
    </source>
</evidence>
<feature type="binding site" evidence="9">
    <location>
        <position position="245"/>
    </location>
    <ligand>
        <name>FAD</name>
        <dbReference type="ChEBI" id="CHEBI:57692"/>
    </ligand>
</feature>
<keyword evidence="7" id="KW-0073">Auxin biosynthesis</keyword>
<comment type="cofactor">
    <cofactor evidence="1">
        <name>FAD</name>
        <dbReference type="ChEBI" id="CHEBI:57692"/>
    </cofactor>
</comment>
<dbReference type="SUPFAM" id="SSF54373">
    <property type="entry name" value="FAD-linked reductases, C-terminal domain"/>
    <property type="match status" value="1"/>
</dbReference>
<organism evidence="11 12">
    <name type="scientific">Candidatus Defluviibacterium haderslevense</name>
    <dbReference type="NCBI Taxonomy" id="2981993"/>
    <lineage>
        <taxon>Bacteria</taxon>
        <taxon>Pseudomonadati</taxon>
        <taxon>Bacteroidota</taxon>
        <taxon>Saprospiria</taxon>
        <taxon>Saprospirales</taxon>
        <taxon>Saprospiraceae</taxon>
        <taxon>Candidatus Defluviibacterium</taxon>
    </lineage>
</organism>
<comment type="similarity">
    <text evidence="3">Belongs to the tryptophan 2-monooxygenase family.</text>
</comment>
<evidence type="ECO:0000313" key="12">
    <source>
        <dbReference type="Proteomes" id="UP000808349"/>
    </source>
</evidence>
<dbReference type="EC" id="1.13.12.3" evidence="4"/>
<dbReference type="InterPro" id="IPR002937">
    <property type="entry name" value="Amino_oxidase"/>
</dbReference>
<dbReference type="InterPro" id="IPR050281">
    <property type="entry name" value="Flavin_monoamine_oxidase"/>
</dbReference>
<evidence type="ECO:0000256" key="8">
    <source>
        <dbReference type="ARBA" id="ARBA00047321"/>
    </source>
</evidence>
<sequence>MDRRKFIINSAVASSAIVLNHQSLLAGQLSKKLPKSVIVIGAGFSGLAAAYELKKKGIAVTILESRNRIGGRVFSHALNDTSNQVIELGAEWVGESHEVLKGLCKEFDLNLLDNRFDTHLTYKGEYSKPADWHFSQTFEDFWNNKELIWNSFTPASKKKLDKMDWWRFLSNQQFEQRDLMLRELIDSTDFGESIRHTSAYGAFAEYAESSEKNEMDLKIEGGNGKLVTKLADAIGMKHILLNHQVTNIDQTTSKKVVIKCSNGSTFEADKIICTIPTFAIKQIQWNPVLPTQKIDAIHSLQYARIGKFPIVCTERFWKDESFDMVTDTPAHYFYHGTKNQPGTQGVLMCYAIGEKADVLASVHKDQREEIILNALKPAFGNVKPLIKNSLMYYWGTDPFSYGAYAFYGKDKWFDVMPTLKQAFMNTHFAGEHLADWQGFMEGALQSGLDAVSEIID</sequence>
<comment type="caution">
    <text evidence="11">The sequence shown here is derived from an EMBL/GenBank/DDBJ whole genome shotgun (WGS) entry which is preliminary data.</text>
</comment>
<dbReference type="EMBL" id="JADKFW010000010">
    <property type="protein sequence ID" value="MBK9718301.1"/>
    <property type="molecule type" value="Genomic_DNA"/>
</dbReference>
<accession>A0A9D7XF49</accession>
<feature type="binding site" evidence="9">
    <location>
        <position position="350"/>
    </location>
    <ligand>
        <name>substrate</name>
    </ligand>
</feature>
<feature type="binding site" evidence="9">
    <location>
        <position position="45"/>
    </location>
    <ligand>
        <name>FAD</name>
        <dbReference type="ChEBI" id="CHEBI:57692"/>
    </ligand>
</feature>
<dbReference type="PANTHER" id="PTHR10742">
    <property type="entry name" value="FLAVIN MONOAMINE OXIDASE"/>
    <property type="match status" value="1"/>
</dbReference>
<evidence type="ECO:0000256" key="7">
    <source>
        <dbReference type="ARBA" id="ARBA00023070"/>
    </source>
</evidence>
<evidence type="ECO:0000256" key="3">
    <source>
        <dbReference type="ARBA" id="ARBA00005833"/>
    </source>
</evidence>
<protein>
    <recommendedName>
        <fullName evidence="5">Tryptophan 2-monooxygenase</fullName>
        <ecNumber evidence="4">1.13.12.3</ecNumber>
    </recommendedName>
</protein>
<dbReference type="GO" id="GO:0009851">
    <property type="term" value="P:auxin biosynthetic process"/>
    <property type="evidence" value="ECO:0007669"/>
    <property type="project" value="UniProtKB-KW"/>
</dbReference>
<dbReference type="InterPro" id="IPR001613">
    <property type="entry name" value="Flavin_amine_oxidase"/>
</dbReference>
<dbReference type="InterPro" id="IPR036188">
    <property type="entry name" value="FAD/NAD-bd_sf"/>
</dbReference>
<comment type="pathway">
    <text evidence="2">Plant hormone metabolism; auxin biosynthesis.</text>
</comment>
<dbReference type="PANTHER" id="PTHR10742:SF410">
    <property type="entry name" value="LYSINE-SPECIFIC HISTONE DEMETHYLASE 2"/>
    <property type="match status" value="1"/>
</dbReference>
<dbReference type="SUPFAM" id="SSF51905">
    <property type="entry name" value="FAD/NAD(P)-binding domain"/>
    <property type="match status" value="1"/>
</dbReference>
<evidence type="ECO:0000256" key="4">
    <source>
        <dbReference type="ARBA" id="ARBA00012535"/>
    </source>
</evidence>
<dbReference type="AlphaFoldDB" id="A0A9D7XF49"/>
<dbReference type="Proteomes" id="UP000808349">
    <property type="component" value="Unassembled WGS sequence"/>
</dbReference>
<evidence type="ECO:0000313" key="11">
    <source>
        <dbReference type="EMBL" id="MBK9718301.1"/>
    </source>
</evidence>
<dbReference type="Gene3D" id="3.50.50.60">
    <property type="entry name" value="FAD/NAD(P)-binding domain"/>
    <property type="match status" value="1"/>
</dbReference>
<gene>
    <name evidence="11" type="ORF">IPO85_12485</name>
</gene>